<name>A0ABY8L886_9RHOB</name>
<sequence length="222" mass="23342">MTTAALHKTDVGHVPLFEGNYTVGGASQENFSEAGGGASDTLLGSERSDHGSWMLKAVTGAAVALYPGGVGAAATDPRWDSLPEERHTMAQPTLRWHISMPSYDGASQRSDVVEALKELRDLGRPVEMRRAVAQVSEAWEAAIGEDPVIEDLGDGSVLLHLLPHKNAGGASLEMLHDGRMVYNVMTSDGRSVGSGVLDTPRGSDAVSVLLQTASKAGVNLRA</sequence>
<evidence type="ECO:0000313" key="2">
    <source>
        <dbReference type="Proteomes" id="UP001243420"/>
    </source>
</evidence>
<organism evidence="1 2">
    <name type="scientific">Jannaschia ovalis</name>
    <dbReference type="NCBI Taxonomy" id="3038773"/>
    <lineage>
        <taxon>Bacteria</taxon>
        <taxon>Pseudomonadati</taxon>
        <taxon>Pseudomonadota</taxon>
        <taxon>Alphaproteobacteria</taxon>
        <taxon>Rhodobacterales</taxon>
        <taxon>Roseobacteraceae</taxon>
        <taxon>Jannaschia</taxon>
    </lineage>
</organism>
<dbReference type="Proteomes" id="UP001243420">
    <property type="component" value="Chromosome"/>
</dbReference>
<gene>
    <name evidence="1" type="ORF">P8627_10540</name>
</gene>
<reference evidence="1 2" key="1">
    <citation type="submission" date="2023-04" db="EMBL/GenBank/DDBJ databases">
        <title>Jannaschia ovalis sp. nov., a marine bacterium isolated from sea tidal flat.</title>
        <authorList>
            <person name="Kwon D.Y."/>
            <person name="Kim J.-J."/>
        </authorList>
    </citation>
    <scope>NUCLEOTIDE SEQUENCE [LARGE SCALE GENOMIC DNA]</scope>
    <source>
        <strain evidence="1 2">GRR-S6-38</strain>
    </source>
</reference>
<keyword evidence="2" id="KW-1185">Reference proteome</keyword>
<dbReference type="EMBL" id="CP122537">
    <property type="protein sequence ID" value="WGH77479.1"/>
    <property type="molecule type" value="Genomic_DNA"/>
</dbReference>
<proteinExistence type="predicted"/>
<protein>
    <submittedName>
        <fullName evidence="1">Uncharacterized protein</fullName>
    </submittedName>
</protein>
<dbReference type="RefSeq" id="WP_279964054.1">
    <property type="nucleotide sequence ID" value="NZ_CP122537.1"/>
</dbReference>
<accession>A0ABY8L886</accession>
<evidence type="ECO:0000313" key="1">
    <source>
        <dbReference type="EMBL" id="WGH77479.1"/>
    </source>
</evidence>